<dbReference type="Proteomes" id="UP000734854">
    <property type="component" value="Unassembled WGS sequence"/>
</dbReference>
<dbReference type="PANTHER" id="PTHR31476">
    <property type="entry name" value="PROTEIN WHAT'S THIS FACTOR 1 HOMOLOG, CHLOROPLASTIC"/>
    <property type="match status" value="1"/>
</dbReference>
<comment type="caution">
    <text evidence="3">The sequence shown here is derived from an EMBL/GenBank/DDBJ whole genome shotgun (WGS) entry which is preliminary data.</text>
</comment>
<evidence type="ECO:0000313" key="4">
    <source>
        <dbReference type="Proteomes" id="UP000734854"/>
    </source>
</evidence>
<dbReference type="InterPro" id="IPR021099">
    <property type="entry name" value="PORR_domain"/>
</dbReference>
<sequence length="410" mass="47162">MLCPSRQRARFELRRLPFLADQRATLVNVKLKWVKDRPLDSVVASERHLRPVLHLVHLLSYHPRGRVPSFNLLKRCRQFGLPHRHGDIVAFMRRYPTIFRESPDPGARNGDGAPCFSLSEDAIRLREQEVEALADAETDLVDRLRRLLMLTADRSLPLPTVDQLQWDMGLPSDYHLTLIPRHPEAFSIVRLPGDERLWLRLVCWDPRLAVSELEKKSVASETETEGKGLAFPVKFTKGFGLRKKCMEWLREWQTLPYTSPYADASHLDPRTDESEKRNVGVFHELLHLTIAKKTERRNVSNLRKPLSLPQKFTKAFERHPGIFYLSEKLATQTVVLREAYDGRKLLISHPLQEIRRKYVGLLRAARSQWTGRSSTKIDEQATLYSKAVDLADASESSSSDDERGDVYASS</sequence>
<evidence type="ECO:0000313" key="3">
    <source>
        <dbReference type="EMBL" id="KAG6521683.1"/>
    </source>
</evidence>
<dbReference type="PANTHER" id="PTHR31476:SF6">
    <property type="entry name" value="EMB|CAB68190.1"/>
    <property type="match status" value="1"/>
</dbReference>
<dbReference type="Pfam" id="PF11955">
    <property type="entry name" value="PORR"/>
    <property type="match status" value="1"/>
</dbReference>
<gene>
    <name evidence="3" type="ORF">ZIOFF_018808</name>
</gene>
<organism evidence="3 4">
    <name type="scientific">Zingiber officinale</name>
    <name type="common">Ginger</name>
    <name type="synonym">Amomum zingiber</name>
    <dbReference type="NCBI Taxonomy" id="94328"/>
    <lineage>
        <taxon>Eukaryota</taxon>
        <taxon>Viridiplantae</taxon>
        <taxon>Streptophyta</taxon>
        <taxon>Embryophyta</taxon>
        <taxon>Tracheophyta</taxon>
        <taxon>Spermatophyta</taxon>
        <taxon>Magnoliopsida</taxon>
        <taxon>Liliopsida</taxon>
        <taxon>Zingiberales</taxon>
        <taxon>Zingiberaceae</taxon>
        <taxon>Zingiber</taxon>
    </lineage>
</organism>
<dbReference type="GO" id="GO:0003723">
    <property type="term" value="F:RNA binding"/>
    <property type="evidence" value="ECO:0007669"/>
    <property type="project" value="InterPro"/>
</dbReference>
<dbReference type="AlphaFoldDB" id="A0A8J5LN34"/>
<dbReference type="EMBL" id="JACMSC010000005">
    <property type="protein sequence ID" value="KAG6521683.1"/>
    <property type="molecule type" value="Genomic_DNA"/>
</dbReference>
<reference evidence="3 4" key="1">
    <citation type="submission" date="2020-08" db="EMBL/GenBank/DDBJ databases">
        <title>Plant Genome Project.</title>
        <authorList>
            <person name="Zhang R.-G."/>
        </authorList>
    </citation>
    <scope>NUCLEOTIDE SEQUENCE [LARGE SCALE GENOMIC DNA]</scope>
    <source>
        <tissue evidence="3">Rhizome</tissue>
    </source>
</reference>
<feature type="domain" description="PORR" evidence="2">
    <location>
        <begin position="34"/>
        <end position="364"/>
    </location>
</feature>
<feature type="region of interest" description="Disordered" evidence="1">
    <location>
        <begin position="390"/>
        <end position="410"/>
    </location>
</feature>
<protein>
    <recommendedName>
        <fullName evidence="2">PORR domain-containing protein</fullName>
    </recommendedName>
</protein>
<feature type="compositionally biased region" description="Basic and acidic residues" evidence="1">
    <location>
        <begin position="400"/>
        <end position="410"/>
    </location>
</feature>
<keyword evidence="4" id="KW-1185">Reference proteome</keyword>
<proteinExistence type="predicted"/>
<evidence type="ECO:0000256" key="1">
    <source>
        <dbReference type="SAM" id="MobiDB-lite"/>
    </source>
</evidence>
<dbReference type="InterPro" id="IPR045040">
    <property type="entry name" value="PORR_fam"/>
</dbReference>
<dbReference type="OrthoDB" id="1716100at2759"/>
<name>A0A8J5LN34_ZINOF</name>
<accession>A0A8J5LN34</accession>
<evidence type="ECO:0000259" key="2">
    <source>
        <dbReference type="Pfam" id="PF11955"/>
    </source>
</evidence>